<keyword evidence="2" id="KW-0934">Plastid</keyword>
<geneLocation type="chloroplast" evidence="2"/>
<evidence type="ECO:0000313" key="2">
    <source>
        <dbReference type="EMBL" id="QJH88370.1"/>
    </source>
</evidence>
<dbReference type="InterPro" id="IPR014710">
    <property type="entry name" value="RmlC-like_jellyroll"/>
</dbReference>
<dbReference type="InterPro" id="IPR036390">
    <property type="entry name" value="WH_DNA-bd_sf"/>
</dbReference>
<dbReference type="SUPFAM" id="SSF46785">
    <property type="entry name" value="Winged helix' DNA-binding domain"/>
    <property type="match status" value="1"/>
</dbReference>
<feature type="domain" description="HTH crp-type" evidence="1">
    <location>
        <begin position="134"/>
        <end position="209"/>
    </location>
</feature>
<dbReference type="InterPro" id="IPR012318">
    <property type="entry name" value="HTH_CRP"/>
</dbReference>
<sequence length="218" mass="25788">MKWLNQLSTSRISFYIYKLNQNDAIIYDDHLSNKQYIIIIYGLLYLEKIFKNNESMCLAILTKNTLIQLNSKIMRRDQYYYKLVSLNTSYLISFYSSNLSIKNKKHINILININKSYYRTLLKYEKMIHILTHKYIKYRVIQLILLLAQEQGKITNNKITITTQITQSIIGSIVGSNKNTIHKIINYLKQNRIINYSNKKSEITIIDLIALNKFKSIT</sequence>
<dbReference type="Gene3D" id="2.60.120.10">
    <property type="entry name" value="Jelly Rolls"/>
    <property type="match status" value="1"/>
</dbReference>
<reference evidence="2" key="1">
    <citation type="journal article" date="2020" name="J. Phycol.">
        <title>The Organelle Genomes in the Photosynthetic Red Algal Parasite Pterocladiophila hemisphaerica (Florideophyceae, Rhodophyta) Have Elevated Substitution Rates and Extreme Gene Loss in the Plastid Genome.</title>
        <authorList>
            <person name="Preuss M."/>
            <person name="Verbruggen H."/>
            <person name="Zuccarello G.C."/>
        </authorList>
    </citation>
    <scope>NUCLEOTIDE SEQUENCE</scope>
</reference>
<protein>
    <submittedName>
        <fullName evidence="2">NtcA</fullName>
    </submittedName>
</protein>
<evidence type="ECO:0000259" key="1">
    <source>
        <dbReference type="PROSITE" id="PS51063"/>
    </source>
</evidence>
<dbReference type="PROSITE" id="PS51063">
    <property type="entry name" value="HTH_CRP_2"/>
    <property type="match status" value="1"/>
</dbReference>
<name>A0A6M3WW83_PTELU</name>
<accession>A0A6M3WW83</accession>
<dbReference type="AlphaFoldDB" id="A0A6M3WW83"/>
<proteinExistence type="predicted"/>
<gene>
    <name evidence="2" type="primary">ntcA</name>
</gene>
<dbReference type="Pfam" id="PF13545">
    <property type="entry name" value="HTH_Crp_2"/>
    <property type="match status" value="1"/>
</dbReference>
<dbReference type="EMBL" id="MT117916">
    <property type="protein sequence ID" value="QJH88370.1"/>
    <property type="molecule type" value="Genomic_DNA"/>
</dbReference>
<keyword evidence="2" id="KW-0150">Chloroplast</keyword>
<organism evidence="2">
    <name type="scientific">Pterocladia lucida</name>
    <name type="common">Red seaweed</name>
    <name type="synonym">Fucus lucidus</name>
    <dbReference type="NCBI Taxonomy" id="31408"/>
    <lineage>
        <taxon>Eukaryota</taxon>
        <taxon>Rhodophyta</taxon>
        <taxon>Florideophyceae</taxon>
        <taxon>Rhodymeniophycidae</taxon>
        <taxon>Gelidiales</taxon>
        <taxon>Pterocladiaceae</taxon>
        <taxon>Pterocladia</taxon>
    </lineage>
</organism>
<dbReference type="GO" id="GO:0003677">
    <property type="term" value="F:DNA binding"/>
    <property type="evidence" value="ECO:0007669"/>
    <property type="project" value="InterPro"/>
</dbReference>
<dbReference type="GO" id="GO:0006355">
    <property type="term" value="P:regulation of DNA-templated transcription"/>
    <property type="evidence" value="ECO:0007669"/>
    <property type="project" value="InterPro"/>
</dbReference>